<dbReference type="GO" id="GO:0004656">
    <property type="term" value="F:procollagen-proline 4-dioxygenase activity"/>
    <property type="evidence" value="ECO:0007669"/>
    <property type="project" value="UniProtKB-EC"/>
</dbReference>
<evidence type="ECO:0000256" key="5">
    <source>
        <dbReference type="ARBA" id="ARBA00012269"/>
    </source>
</evidence>
<feature type="signal peptide" evidence="13">
    <location>
        <begin position="1"/>
        <end position="18"/>
    </location>
</feature>
<dbReference type="AlphaFoldDB" id="A0A7I8XEV2"/>
<evidence type="ECO:0000313" key="16">
    <source>
        <dbReference type="Proteomes" id="UP000659654"/>
    </source>
</evidence>
<dbReference type="Gene3D" id="6.10.140.1460">
    <property type="match status" value="1"/>
</dbReference>
<organism evidence="15 16">
    <name type="scientific">Bursaphelenchus xylophilus</name>
    <name type="common">Pinewood nematode worm</name>
    <name type="synonym">Aphelenchoides xylophilus</name>
    <dbReference type="NCBI Taxonomy" id="6326"/>
    <lineage>
        <taxon>Eukaryota</taxon>
        <taxon>Metazoa</taxon>
        <taxon>Ecdysozoa</taxon>
        <taxon>Nematoda</taxon>
        <taxon>Chromadorea</taxon>
        <taxon>Rhabditida</taxon>
        <taxon>Tylenchina</taxon>
        <taxon>Tylenchomorpha</taxon>
        <taxon>Aphelenchoidea</taxon>
        <taxon>Aphelenchoididae</taxon>
        <taxon>Bursaphelenchus</taxon>
    </lineage>
</organism>
<dbReference type="InterPro" id="IPR005123">
    <property type="entry name" value="Oxoglu/Fe-dep_dioxygenase_dom"/>
</dbReference>
<dbReference type="PROSITE" id="PS51471">
    <property type="entry name" value="FE2OG_OXY"/>
    <property type="match status" value="1"/>
</dbReference>
<proteinExistence type="inferred from homology"/>
<dbReference type="Proteomes" id="UP000659654">
    <property type="component" value="Unassembled WGS sequence"/>
</dbReference>
<evidence type="ECO:0000256" key="11">
    <source>
        <dbReference type="ARBA" id="ARBA00023004"/>
    </source>
</evidence>
<evidence type="ECO:0000256" key="8">
    <source>
        <dbReference type="ARBA" id="ARBA00022896"/>
    </source>
</evidence>
<dbReference type="GO" id="GO:0005506">
    <property type="term" value="F:iron ion binding"/>
    <property type="evidence" value="ECO:0007669"/>
    <property type="project" value="InterPro"/>
</dbReference>
<evidence type="ECO:0000256" key="4">
    <source>
        <dbReference type="ARBA" id="ARBA00006511"/>
    </source>
</evidence>
<dbReference type="SUPFAM" id="SSF48452">
    <property type="entry name" value="TPR-like"/>
    <property type="match status" value="1"/>
</dbReference>
<evidence type="ECO:0000256" key="6">
    <source>
        <dbReference type="ARBA" id="ARBA00022723"/>
    </source>
</evidence>
<dbReference type="PANTHER" id="PTHR10869">
    <property type="entry name" value="PROLYL 4-HYDROXYLASE ALPHA SUBUNIT"/>
    <property type="match status" value="1"/>
</dbReference>
<dbReference type="Proteomes" id="UP000582659">
    <property type="component" value="Unassembled WGS sequence"/>
</dbReference>
<comment type="subcellular location">
    <subcellularLocation>
        <location evidence="3">Endoplasmic reticulum lumen</location>
    </subcellularLocation>
</comment>
<keyword evidence="6" id="KW-0479">Metal-binding</keyword>
<dbReference type="Gene3D" id="1.25.40.10">
    <property type="entry name" value="Tetratricopeptide repeat domain"/>
    <property type="match status" value="1"/>
</dbReference>
<dbReference type="OrthoDB" id="5850448at2759"/>
<keyword evidence="9" id="KW-0223">Dioxygenase</keyword>
<dbReference type="InterPro" id="IPR045054">
    <property type="entry name" value="P4HA-like"/>
</dbReference>
<dbReference type="SMART" id="SM00702">
    <property type="entry name" value="P4Hc"/>
    <property type="match status" value="1"/>
</dbReference>
<comment type="function">
    <text evidence="2">Catalyzes the post-translational formation of 4-hydroxyproline in -Xaa-Pro-Gly- sequences in collagens and other proteins.</text>
</comment>
<accession>A0A7I8XEV2</accession>
<dbReference type="GO" id="GO:0005788">
    <property type="term" value="C:endoplasmic reticulum lumen"/>
    <property type="evidence" value="ECO:0007669"/>
    <property type="project" value="UniProtKB-SubCell"/>
</dbReference>
<evidence type="ECO:0000256" key="1">
    <source>
        <dbReference type="ARBA" id="ARBA00001961"/>
    </source>
</evidence>
<dbReference type="EC" id="1.14.11.2" evidence="5"/>
<protein>
    <recommendedName>
        <fullName evidence="5">procollagen-proline 4-dioxygenase</fullName>
        <ecNumber evidence="5">1.14.11.2</ecNumber>
    </recommendedName>
</protein>
<keyword evidence="16" id="KW-1185">Reference proteome</keyword>
<dbReference type="InterPro" id="IPR013547">
    <property type="entry name" value="P4H_N"/>
</dbReference>
<evidence type="ECO:0000256" key="3">
    <source>
        <dbReference type="ARBA" id="ARBA00004319"/>
    </source>
</evidence>
<dbReference type="EMBL" id="CAJFCV020000004">
    <property type="protein sequence ID" value="CAG9113048.1"/>
    <property type="molecule type" value="Genomic_DNA"/>
</dbReference>
<keyword evidence="11" id="KW-0408">Iron</keyword>
<evidence type="ECO:0000256" key="13">
    <source>
        <dbReference type="SAM" id="SignalP"/>
    </source>
</evidence>
<dbReference type="InterPro" id="IPR006620">
    <property type="entry name" value="Pro_4_hyd_alph"/>
</dbReference>
<dbReference type="EMBL" id="CAJFDI010000004">
    <property type="protein sequence ID" value="CAD5224287.1"/>
    <property type="molecule type" value="Genomic_DNA"/>
</dbReference>
<keyword evidence="10" id="KW-0560">Oxidoreductase</keyword>
<dbReference type="PANTHER" id="PTHR10869:SF244">
    <property type="entry name" value="PROLYL 4-HYDROXYLASE SUBUNIT ALPHA-2"/>
    <property type="match status" value="1"/>
</dbReference>
<dbReference type="SMR" id="A0A7I8XEV2"/>
<dbReference type="Pfam" id="PF08336">
    <property type="entry name" value="P4Ha_N"/>
    <property type="match status" value="1"/>
</dbReference>
<comment type="caution">
    <text evidence="15">The sequence shown here is derived from an EMBL/GenBank/DDBJ whole genome shotgun (WGS) entry which is preliminary data.</text>
</comment>
<keyword evidence="13" id="KW-0732">Signal</keyword>
<dbReference type="InterPro" id="IPR059068">
    <property type="entry name" value="TPR_P4H"/>
</dbReference>
<evidence type="ECO:0000256" key="12">
    <source>
        <dbReference type="ARBA" id="ARBA00023180"/>
    </source>
</evidence>
<evidence type="ECO:0000256" key="7">
    <source>
        <dbReference type="ARBA" id="ARBA00022824"/>
    </source>
</evidence>
<dbReference type="FunFam" id="1.25.40.10:FF:000006">
    <property type="entry name" value="Prolyl 4-hydroxylase subunit alpha 2"/>
    <property type="match status" value="1"/>
</dbReference>
<keyword evidence="12" id="KW-0325">Glycoprotein</keyword>
<evidence type="ECO:0000259" key="14">
    <source>
        <dbReference type="PROSITE" id="PS51471"/>
    </source>
</evidence>
<sequence length="537" mass="61878">MKLLLIATVCILSPRASADVFTAMVDIENMLKNEAESTTMLLDKYLESEAQRLREIQEFTERYKLGATQNRNITDVTDPVRAYIFIKGLSSEWKRLKQLLHSNGADDFIKTINDKRTSKSVKFPDDEDVDGAAVGLLRLQDTYRLKTADLANGIVNGMNTGKQLTADDCFEIGRAAYNQRDYYHCLDWMLETEKRMKLEPNNRVSKSDLLEYKAYALYQQGNIKRALALTQELVRIDPYHPRAAGNVDWYKDRMSPEELATMDYLPPLKNERNLKYDIQEREVTEKLCRGEFDPDPVMQSKVYCYYKNDRPFLKIAPFKVEIVRFNPLAVLFKDVMSDYEMSVIKELATPRLRRATVQNAKTGELETASYRISKSAWLKDHEHPVVHRINQRLDLMTNLNQETAEDLQVANYGIGGHYDPHFDFARKEEKNAFKKLGTGNRVATVLFYMSQPVTGGATVYTELGMGTFPIKHDALFWYNLYRSGEGDMRTRHAACPVLQGVKWVSNKWIHERGQEFRRPCGLTPDVHEQFVGDLSPK</sequence>
<feature type="chain" id="PRO_5035412587" description="procollagen-proline 4-dioxygenase" evidence="13">
    <location>
        <begin position="19"/>
        <end position="537"/>
    </location>
</feature>
<dbReference type="InterPro" id="IPR011990">
    <property type="entry name" value="TPR-like_helical_dom_sf"/>
</dbReference>
<evidence type="ECO:0000313" key="15">
    <source>
        <dbReference type="EMBL" id="CAD5224287.1"/>
    </source>
</evidence>
<comment type="similarity">
    <text evidence="4">Belongs to the P4HA family.</text>
</comment>
<reference evidence="15" key="1">
    <citation type="submission" date="2020-09" db="EMBL/GenBank/DDBJ databases">
        <authorList>
            <person name="Kikuchi T."/>
        </authorList>
    </citation>
    <scope>NUCLEOTIDE SEQUENCE</scope>
    <source>
        <strain evidence="15">Ka4C1</strain>
    </source>
</reference>
<dbReference type="InterPro" id="IPR044862">
    <property type="entry name" value="Pro_4_hyd_alph_FE2OG_OXY"/>
</dbReference>
<dbReference type="Pfam" id="PF13640">
    <property type="entry name" value="2OG-FeII_Oxy_3"/>
    <property type="match status" value="1"/>
</dbReference>
<dbReference type="FunFam" id="2.60.120.620:FF:000001">
    <property type="entry name" value="Prolyl 4-hydroxylase subunit alpha 2"/>
    <property type="match status" value="1"/>
</dbReference>
<dbReference type="GO" id="GO:0031418">
    <property type="term" value="F:L-ascorbic acid binding"/>
    <property type="evidence" value="ECO:0007669"/>
    <property type="project" value="UniProtKB-KW"/>
</dbReference>
<dbReference type="Gene3D" id="2.60.120.620">
    <property type="entry name" value="q2cbj1_9rhob like domain"/>
    <property type="match status" value="1"/>
</dbReference>
<comment type="cofactor">
    <cofactor evidence="1">
        <name>L-ascorbate</name>
        <dbReference type="ChEBI" id="CHEBI:38290"/>
    </cofactor>
</comment>
<keyword evidence="7" id="KW-0256">Endoplasmic reticulum</keyword>
<evidence type="ECO:0000256" key="2">
    <source>
        <dbReference type="ARBA" id="ARBA00002035"/>
    </source>
</evidence>
<evidence type="ECO:0000256" key="9">
    <source>
        <dbReference type="ARBA" id="ARBA00022964"/>
    </source>
</evidence>
<feature type="domain" description="Fe2OG dioxygenase" evidence="14">
    <location>
        <begin position="403"/>
        <end position="511"/>
    </location>
</feature>
<gene>
    <name evidence="15" type="ORF">BXYJ_LOCUS7968</name>
</gene>
<keyword evidence="8" id="KW-0847">Vitamin C</keyword>
<dbReference type="Pfam" id="PF23558">
    <property type="entry name" value="TPR_P4H"/>
    <property type="match status" value="1"/>
</dbReference>
<evidence type="ECO:0000256" key="10">
    <source>
        <dbReference type="ARBA" id="ARBA00023002"/>
    </source>
</evidence>
<name>A0A7I8XEV2_BURXY</name>